<evidence type="ECO:0000313" key="2">
    <source>
        <dbReference type="Proteomes" id="UP000184148"/>
    </source>
</evidence>
<accession>A0A1M5DDN0</accession>
<dbReference type="Proteomes" id="UP000184148">
    <property type="component" value="Unassembled WGS sequence"/>
</dbReference>
<organism evidence="1 2">
    <name type="scientific">Desulforamulus putei DSM 12395</name>
    <dbReference type="NCBI Taxonomy" id="1121429"/>
    <lineage>
        <taxon>Bacteria</taxon>
        <taxon>Bacillati</taxon>
        <taxon>Bacillota</taxon>
        <taxon>Clostridia</taxon>
        <taxon>Eubacteriales</taxon>
        <taxon>Peptococcaceae</taxon>
        <taxon>Desulforamulus</taxon>
    </lineage>
</organism>
<name>A0A1M5DDN0_9FIRM</name>
<dbReference type="STRING" id="1121429.SAMN02745133_03175"/>
<reference evidence="2" key="1">
    <citation type="submission" date="2016-11" db="EMBL/GenBank/DDBJ databases">
        <authorList>
            <person name="Varghese N."/>
            <person name="Submissions S."/>
        </authorList>
    </citation>
    <scope>NUCLEOTIDE SEQUENCE [LARGE SCALE GENOMIC DNA]</scope>
    <source>
        <strain evidence="2">DSM 12395</strain>
    </source>
</reference>
<sequence length="262" mass="29830">MLTDVLLVGGGLGLAYYLMKSKKKVETTQDLINYKDITPDGIIELDDLKFRLVIEVEPINFSLRSLEEQGAIWMGYRNLMNTIHLPFTQLIQTMYLNLKDYTDNLKSYKYPDKFKDAISAQRDGLIKYLQEKTDGKMMRERKYYFILKVDAYSEGVESGIEIDSPLLSAITSAIPINRAKATDTNELRSVAIDSLTELSVIIRGTFEGLGIHSKQLNRIEVIEMIYQTFNRDISGFATIKDADQTEAFSLFTNSMTPVIMSK</sequence>
<gene>
    <name evidence="1" type="ORF">SAMN02745133_03175</name>
</gene>
<dbReference type="EMBL" id="FQUY01000051">
    <property type="protein sequence ID" value="SHF65188.1"/>
    <property type="molecule type" value="Genomic_DNA"/>
</dbReference>
<dbReference type="RefSeq" id="WP_073240303.1">
    <property type="nucleotide sequence ID" value="NZ_FQUY01000051.1"/>
</dbReference>
<dbReference type="AlphaFoldDB" id="A0A1M5DDN0"/>
<protein>
    <submittedName>
        <fullName evidence="1">Uncharacterized protein</fullName>
    </submittedName>
</protein>
<dbReference type="OrthoDB" id="9804380at2"/>
<proteinExistence type="predicted"/>
<keyword evidence="2" id="KW-1185">Reference proteome</keyword>
<evidence type="ECO:0000313" key="1">
    <source>
        <dbReference type="EMBL" id="SHF65188.1"/>
    </source>
</evidence>